<feature type="active site" evidence="6">
    <location>
        <position position="138"/>
    </location>
</feature>
<evidence type="ECO:0000256" key="3">
    <source>
        <dbReference type="ARBA" id="ARBA00022603"/>
    </source>
</evidence>
<dbReference type="SUPFAM" id="SSF53335">
    <property type="entry name" value="S-adenosyl-L-methionine-dependent methyltransferases"/>
    <property type="match status" value="1"/>
</dbReference>
<keyword evidence="6" id="KW-0145">Chemotaxis</keyword>
<dbReference type="InterPro" id="IPR022641">
    <property type="entry name" value="CheR_N"/>
</dbReference>
<evidence type="ECO:0000256" key="1">
    <source>
        <dbReference type="ARBA" id="ARBA00000085"/>
    </source>
</evidence>
<keyword evidence="6" id="KW-0378">Hydrolase</keyword>
<evidence type="ECO:0000259" key="10">
    <source>
        <dbReference type="PROSITE" id="PS50123"/>
    </source>
</evidence>
<keyword evidence="7" id="KW-0175">Coiled coil</keyword>
<name>A0A1T5JV16_9BACT</name>
<dbReference type="GO" id="GO:0005737">
    <property type="term" value="C:cytoplasm"/>
    <property type="evidence" value="ECO:0007669"/>
    <property type="project" value="InterPro"/>
</dbReference>
<keyword evidence="12" id="KW-1185">Reference proteome</keyword>
<dbReference type="GO" id="GO:0008983">
    <property type="term" value="F:protein-glutamate O-methyltransferase activity"/>
    <property type="evidence" value="ECO:0007669"/>
    <property type="project" value="UniProtKB-EC"/>
</dbReference>
<gene>
    <name evidence="11" type="ORF">SAMN05660236_1523</name>
</gene>
<dbReference type="Proteomes" id="UP000190961">
    <property type="component" value="Unassembled WGS sequence"/>
</dbReference>
<dbReference type="GO" id="GO:0000155">
    <property type="term" value="F:phosphorelay sensor kinase activity"/>
    <property type="evidence" value="ECO:0007669"/>
    <property type="project" value="InterPro"/>
</dbReference>
<dbReference type="GO" id="GO:0008984">
    <property type="term" value="F:protein-glutamate methylesterase activity"/>
    <property type="evidence" value="ECO:0007669"/>
    <property type="project" value="InterPro"/>
</dbReference>
<dbReference type="InterPro" id="IPR003594">
    <property type="entry name" value="HATPase_dom"/>
</dbReference>
<keyword evidence="5" id="KW-0949">S-adenosyl-L-methionine</keyword>
<evidence type="ECO:0000256" key="7">
    <source>
        <dbReference type="SAM" id="Coils"/>
    </source>
</evidence>
<evidence type="ECO:0000256" key="5">
    <source>
        <dbReference type="ARBA" id="ARBA00022691"/>
    </source>
</evidence>
<dbReference type="Gene3D" id="3.30.565.10">
    <property type="entry name" value="Histidine kinase-like ATPase, C-terminal domain"/>
    <property type="match status" value="1"/>
</dbReference>
<evidence type="ECO:0000256" key="2">
    <source>
        <dbReference type="ARBA" id="ARBA00001541"/>
    </source>
</evidence>
<dbReference type="Pfam" id="PF01739">
    <property type="entry name" value="CheR"/>
    <property type="match status" value="1"/>
</dbReference>
<dbReference type="SUPFAM" id="SSF55874">
    <property type="entry name" value="ATPase domain of HSP90 chaperone/DNA topoisomerase II/histidine kinase"/>
    <property type="match status" value="1"/>
</dbReference>
<dbReference type="PANTHER" id="PTHR24422:SF27">
    <property type="entry name" value="PROTEIN-GLUTAMATE O-METHYLTRANSFERASE"/>
    <property type="match status" value="1"/>
</dbReference>
<feature type="domain" description="Histidine kinase" evidence="8">
    <location>
        <begin position="982"/>
        <end position="1206"/>
    </location>
</feature>
<feature type="active site" evidence="6">
    <location>
        <position position="46"/>
    </location>
</feature>
<evidence type="ECO:0000313" key="11">
    <source>
        <dbReference type="EMBL" id="SKC55283.1"/>
    </source>
</evidence>
<dbReference type="InterPro" id="IPR036890">
    <property type="entry name" value="HATPase_C_sf"/>
</dbReference>
<evidence type="ECO:0000256" key="4">
    <source>
        <dbReference type="ARBA" id="ARBA00022679"/>
    </source>
</evidence>
<dbReference type="EMBL" id="FUZU01000001">
    <property type="protein sequence ID" value="SKC55283.1"/>
    <property type="molecule type" value="Genomic_DNA"/>
</dbReference>
<organism evidence="11 12">
    <name type="scientific">Ohtaekwangia koreensis</name>
    <dbReference type="NCBI Taxonomy" id="688867"/>
    <lineage>
        <taxon>Bacteria</taxon>
        <taxon>Pseudomonadati</taxon>
        <taxon>Bacteroidota</taxon>
        <taxon>Cytophagia</taxon>
        <taxon>Cytophagales</taxon>
        <taxon>Fulvivirgaceae</taxon>
        <taxon>Ohtaekwangia</taxon>
    </lineage>
</organism>
<dbReference type="PANTHER" id="PTHR24422">
    <property type="entry name" value="CHEMOTAXIS PROTEIN METHYLTRANSFERASE"/>
    <property type="match status" value="1"/>
</dbReference>
<dbReference type="PROSITE" id="PS50109">
    <property type="entry name" value="HIS_KIN"/>
    <property type="match status" value="1"/>
</dbReference>
<dbReference type="Gene3D" id="3.40.50.180">
    <property type="entry name" value="Methylesterase CheB, C-terminal domain"/>
    <property type="match status" value="1"/>
</dbReference>
<dbReference type="CDD" id="cd16434">
    <property type="entry name" value="CheB-CheR_fusion"/>
    <property type="match status" value="1"/>
</dbReference>
<accession>A0A1T5JV16</accession>
<dbReference type="PROSITE" id="PS50123">
    <property type="entry name" value="CHER"/>
    <property type="match status" value="1"/>
</dbReference>
<comment type="catalytic activity">
    <reaction evidence="2">
        <text>L-glutamyl-[protein] + S-adenosyl-L-methionine = [protein]-L-glutamate 5-O-methyl ester + S-adenosyl-L-homocysteine</text>
        <dbReference type="Rhea" id="RHEA:24452"/>
        <dbReference type="Rhea" id="RHEA-COMP:10208"/>
        <dbReference type="Rhea" id="RHEA-COMP:10311"/>
        <dbReference type="ChEBI" id="CHEBI:29973"/>
        <dbReference type="ChEBI" id="CHEBI:57856"/>
        <dbReference type="ChEBI" id="CHEBI:59789"/>
        <dbReference type="ChEBI" id="CHEBI:82795"/>
        <dbReference type="EC" id="2.1.1.80"/>
    </reaction>
</comment>
<dbReference type="Gene3D" id="1.10.155.10">
    <property type="entry name" value="Chemotaxis receptor methyltransferase CheR, N-terminal domain"/>
    <property type="match status" value="1"/>
</dbReference>
<dbReference type="InterPro" id="IPR000673">
    <property type="entry name" value="Sig_transdc_resp-reg_Me-estase"/>
</dbReference>
<feature type="active site" evidence="6">
    <location>
        <position position="19"/>
    </location>
</feature>
<dbReference type="InterPro" id="IPR000780">
    <property type="entry name" value="CheR_MeTrfase"/>
</dbReference>
<evidence type="ECO:0000259" key="9">
    <source>
        <dbReference type="PROSITE" id="PS50122"/>
    </source>
</evidence>
<dbReference type="STRING" id="688867.SAMN05660236_1523"/>
<dbReference type="InterPro" id="IPR005467">
    <property type="entry name" value="His_kinase_dom"/>
</dbReference>
<dbReference type="RefSeq" id="WP_079686055.1">
    <property type="nucleotide sequence ID" value="NZ_FUZU01000001.1"/>
</dbReference>
<dbReference type="InterPro" id="IPR035965">
    <property type="entry name" value="PAS-like_dom_sf"/>
</dbReference>
<feature type="domain" description="CheR-type methyltransferase" evidence="10">
    <location>
        <begin position="201"/>
        <end position="453"/>
    </location>
</feature>
<comment type="catalytic activity">
    <reaction evidence="1">
        <text>ATP + protein L-histidine = ADP + protein N-phospho-L-histidine.</text>
        <dbReference type="EC" id="2.7.13.3"/>
    </reaction>
</comment>
<keyword evidence="4" id="KW-0808">Transferase</keyword>
<dbReference type="OrthoDB" id="9816309at2"/>
<feature type="domain" description="CheB-type methylesterase" evidence="9">
    <location>
        <begin position="7"/>
        <end position="196"/>
    </location>
</feature>
<dbReference type="InterPro" id="IPR022642">
    <property type="entry name" value="CheR_C"/>
</dbReference>
<dbReference type="GO" id="GO:0006935">
    <property type="term" value="P:chemotaxis"/>
    <property type="evidence" value="ECO:0007669"/>
    <property type="project" value="UniProtKB-UniRule"/>
</dbReference>
<reference evidence="11 12" key="1">
    <citation type="submission" date="2017-02" db="EMBL/GenBank/DDBJ databases">
        <authorList>
            <person name="Peterson S.W."/>
        </authorList>
    </citation>
    <scope>NUCLEOTIDE SEQUENCE [LARGE SCALE GENOMIC DNA]</scope>
    <source>
        <strain evidence="11 12">DSM 25262</strain>
    </source>
</reference>
<dbReference type="InterPro" id="IPR035909">
    <property type="entry name" value="CheB_C"/>
</dbReference>
<dbReference type="PROSITE" id="PS50122">
    <property type="entry name" value="CHEB"/>
    <property type="match status" value="1"/>
</dbReference>
<dbReference type="Pfam" id="PF13596">
    <property type="entry name" value="PAS_10"/>
    <property type="match status" value="1"/>
</dbReference>
<dbReference type="Pfam" id="PF03705">
    <property type="entry name" value="CheR_N"/>
    <property type="match status" value="1"/>
</dbReference>
<evidence type="ECO:0000259" key="8">
    <source>
        <dbReference type="PROSITE" id="PS50109"/>
    </source>
</evidence>
<evidence type="ECO:0000256" key="6">
    <source>
        <dbReference type="PROSITE-ProRule" id="PRU00050"/>
    </source>
</evidence>
<dbReference type="Pfam" id="PF01339">
    <property type="entry name" value="CheB_methylest"/>
    <property type="match status" value="1"/>
</dbReference>
<dbReference type="Gene3D" id="3.30.450.20">
    <property type="entry name" value="PAS domain"/>
    <property type="match status" value="2"/>
</dbReference>
<feature type="coiled-coil region" evidence="7">
    <location>
        <begin position="633"/>
        <end position="702"/>
    </location>
</feature>
<dbReference type="InterPro" id="IPR036097">
    <property type="entry name" value="HisK_dim/P_sf"/>
</dbReference>
<sequence length="1247" mass="141462">MAHSLIKYNKHYIVGIGASAGGIEAIHDLFDNIPQHNNLSFVIIQHLSPDYKSLMVELLSKHTAMQVLEAEDGMPIRSGCVYILPRKKLMTVRKGKLYLVEKEQSTLPNHAIDIFFESLAKEKTKDAIGIILSGTGTDGSRGIESIKEKGGIVIVQDPQSAAFDGMPNSAIATGLADLVLPPEMIGTELLEFLKEVPLVRSLTTLTQTEELLLKDILEMLHQKTQHDFMHYKRPTLFRRLAKRMAELDVKTLKDYRDFLQENPEELEILCREFLINVTRFFRDEEAFETLRTEVIPAIFADKKPGDSIKIWVAACSSGEEAYTVAILLMEQMEALKVNFSVKVFATDIDEEALEIASRGIYSESIASDVPVQYLEKYFIVEGNTYRVSQELRKLVVFANHDILRDPPFSKLDLITCRNMFIYLTSDLQVKALRRFHFALNMNSFLMLGPSENIGVLKESMQEVNRKWKIYRCLTKSRSSDPDAIITPLENRLYVTPHHPYAKQATSSMTEAFKETLIEGRRIAGIFIDKEFNIKQATGNFKHFLRLPDDNFNFNLLKLVRPSLAVTLGICVRKAIAKNERVIMNHAWIPDDNTDHFVNIIVKPFFRQPELAFLCIVLEEELIIDKPITTQTDLSVDFERLNELERELRETRESLQAIVEETETTNEELQSSNEELISMNEELQSTNEELQSLNEELHTVSGEHQLRIKELLELNDDLNNYFTNSGIGQILIDKKMVIRRFTPAVKRVINLIESDIGRSIMDITTNLKDVDLVKYVRQVATDGRAVQKEVVLTNNMFYSMRIAPYLKHTKETDGVVINFIDVTESKKLSSIIESIFHSSTSGIIAHQAIRKEEKIVDFEVLAINDAAEKMLDLQSGSAVGKSMSMNFGDKREEFMSMFEDVITNNKIAQFEFHQQSNGRWFDVIAVKMLDGLVTTFTDISDKKRAADMIARSYQDLQVTSQQLIESNTQLERSNFDLLQFASVASHDLKEPLRKIQAFGNILQSKVKDKISESELSYLNKIVSASSRMQTLIEDVLTLSKLSNSELNKEKTDLNRIIRRICDDLDIAITEKNAVITVGNLPMVNAVPGQMRQLFQNLLTNALKFSDKEIPHIKIEEQPITQEISREYNIRQKDFVCIKVEDNGIGFENEYKDKIFGIFQRLHGRNYDGTGIGLSIAKKIVEMHGGIIDGKGELNKGATFSIFLPVNGVTAANIYIGNNDTLGLLDANRYKDGNAQADGSQKIIKTGAN</sequence>
<evidence type="ECO:0000313" key="12">
    <source>
        <dbReference type="Proteomes" id="UP000190961"/>
    </source>
</evidence>
<dbReference type="InterPro" id="IPR036804">
    <property type="entry name" value="CheR_N_sf"/>
</dbReference>
<dbReference type="Gene3D" id="3.40.50.150">
    <property type="entry name" value="Vaccinia Virus protein VP39"/>
    <property type="match status" value="1"/>
</dbReference>
<dbReference type="InterPro" id="IPR050903">
    <property type="entry name" value="Bact_Chemotaxis_MeTrfase"/>
</dbReference>
<dbReference type="Pfam" id="PF02518">
    <property type="entry name" value="HATPase_c"/>
    <property type="match status" value="1"/>
</dbReference>
<dbReference type="CDD" id="cd00082">
    <property type="entry name" value="HisKA"/>
    <property type="match status" value="1"/>
</dbReference>
<dbReference type="SUPFAM" id="SSF52738">
    <property type="entry name" value="Methylesterase CheB, C-terminal domain"/>
    <property type="match status" value="1"/>
</dbReference>
<dbReference type="AlphaFoldDB" id="A0A1T5JV16"/>
<dbReference type="SMART" id="SM00138">
    <property type="entry name" value="MeTrc"/>
    <property type="match status" value="1"/>
</dbReference>
<dbReference type="SMART" id="SM00388">
    <property type="entry name" value="HisKA"/>
    <property type="match status" value="1"/>
</dbReference>
<dbReference type="SUPFAM" id="SSF55785">
    <property type="entry name" value="PYP-like sensor domain (PAS domain)"/>
    <property type="match status" value="1"/>
</dbReference>
<dbReference type="GO" id="GO:0032259">
    <property type="term" value="P:methylation"/>
    <property type="evidence" value="ECO:0007669"/>
    <property type="project" value="UniProtKB-KW"/>
</dbReference>
<dbReference type="Pfam" id="PF00512">
    <property type="entry name" value="HisKA"/>
    <property type="match status" value="1"/>
</dbReference>
<protein>
    <submittedName>
        <fullName evidence="11">Two-component system, chemotaxis family, CheB/CheR fusion protein</fullName>
    </submittedName>
</protein>
<dbReference type="InterPro" id="IPR029063">
    <property type="entry name" value="SAM-dependent_MTases_sf"/>
</dbReference>
<dbReference type="GO" id="GO:0000156">
    <property type="term" value="F:phosphorelay response regulator activity"/>
    <property type="evidence" value="ECO:0007669"/>
    <property type="project" value="InterPro"/>
</dbReference>
<dbReference type="SUPFAM" id="SSF47384">
    <property type="entry name" value="Homodimeric domain of signal transducing histidine kinase"/>
    <property type="match status" value="1"/>
</dbReference>
<dbReference type="PRINTS" id="PR00996">
    <property type="entry name" value="CHERMTFRASE"/>
</dbReference>
<dbReference type="SUPFAM" id="SSF47757">
    <property type="entry name" value="Chemotaxis receptor methyltransferase CheR, N-terminal domain"/>
    <property type="match status" value="1"/>
</dbReference>
<dbReference type="Gene3D" id="1.10.287.130">
    <property type="match status" value="1"/>
</dbReference>
<dbReference type="InterPro" id="IPR003661">
    <property type="entry name" value="HisK_dim/P_dom"/>
</dbReference>
<proteinExistence type="predicted"/>
<dbReference type="SMART" id="SM00387">
    <property type="entry name" value="HATPase_c"/>
    <property type="match status" value="1"/>
</dbReference>
<keyword evidence="3" id="KW-0489">Methyltransferase</keyword>